<comment type="similarity">
    <text evidence="1">Belongs to the bacterial solute-binding protein ModA family.</text>
</comment>
<name>A0ABV5SRT7_9MICO</name>
<gene>
    <name evidence="5" type="primary">modA</name>
    <name evidence="5" type="ORF">ACFFQV_12280</name>
</gene>
<dbReference type="PROSITE" id="PS51257">
    <property type="entry name" value="PROKAR_LIPOPROTEIN"/>
    <property type="match status" value="1"/>
</dbReference>
<dbReference type="SUPFAM" id="SSF53850">
    <property type="entry name" value="Periplasmic binding protein-like II"/>
    <property type="match status" value="1"/>
</dbReference>
<dbReference type="InterPro" id="IPR050682">
    <property type="entry name" value="ModA/WtpA"/>
</dbReference>
<dbReference type="PANTHER" id="PTHR30632">
    <property type="entry name" value="MOLYBDATE-BINDING PERIPLASMIC PROTEIN"/>
    <property type="match status" value="1"/>
</dbReference>
<proteinExistence type="inferred from homology"/>
<keyword evidence="3 4" id="KW-0732">Signal</keyword>
<sequence length="278" mass="27629">MNARRALTAFAVASVALALLAACAPSAETDASSGAASGTDAPATTTGPELSGELTIFAAASLGGPFDELATRFEARNPSLDVLPVTYDGSSVLATQLVEGAPADVFASADEPNLDRVAEEGLVAGEPEVFATNVLEIAVQPGNPLSIDGLDALSIGADPAPVVVVCAAEVPCGRAAATLLDDAGVELSPASEEQNVSAVLTKVRTGEADAGLVYVTDVRAADGEVEGIEIDGADAATNRYPIAALAGAANPAAAAAFVEFVRSSEGAEVLAEFGFGSP</sequence>
<evidence type="ECO:0000256" key="2">
    <source>
        <dbReference type="ARBA" id="ARBA00022723"/>
    </source>
</evidence>
<keyword evidence="6" id="KW-1185">Reference proteome</keyword>
<dbReference type="InterPro" id="IPR005950">
    <property type="entry name" value="ModA"/>
</dbReference>
<evidence type="ECO:0000256" key="1">
    <source>
        <dbReference type="ARBA" id="ARBA00009175"/>
    </source>
</evidence>
<reference evidence="5 6" key="1">
    <citation type="submission" date="2024-09" db="EMBL/GenBank/DDBJ databases">
        <authorList>
            <person name="Sun Q."/>
            <person name="Mori K."/>
        </authorList>
    </citation>
    <scope>NUCLEOTIDE SEQUENCE [LARGE SCALE GENOMIC DNA]</scope>
    <source>
        <strain evidence="5 6">JCM 14321</strain>
    </source>
</reference>
<evidence type="ECO:0000313" key="5">
    <source>
        <dbReference type="EMBL" id="MFB9643065.1"/>
    </source>
</evidence>
<accession>A0ABV5SRT7</accession>
<comment type="caution">
    <text evidence="5">The sequence shown here is derived from an EMBL/GenBank/DDBJ whole genome shotgun (WGS) entry which is preliminary data.</text>
</comment>
<dbReference type="Gene3D" id="3.40.190.10">
    <property type="entry name" value="Periplasmic binding protein-like II"/>
    <property type="match status" value="2"/>
</dbReference>
<dbReference type="NCBIfam" id="TIGR01256">
    <property type="entry name" value="modA"/>
    <property type="match status" value="1"/>
</dbReference>
<dbReference type="RefSeq" id="WP_157422272.1">
    <property type="nucleotide sequence ID" value="NZ_BAAANI010000002.1"/>
</dbReference>
<dbReference type="PIRSF" id="PIRSF004846">
    <property type="entry name" value="ModA"/>
    <property type="match status" value="1"/>
</dbReference>
<keyword evidence="2" id="KW-0479">Metal-binding</keyword>
<feature type="signal peptide" evidence="4">
    <location>
        <begin position="1"/>
        <end position="21"/>
    </location>
</feature>
<dbReference type="Proteomes" id="UP001589667">
    <property type="component" value="Unassembled WGS sequence"/>
</dbReference>
<feature type="chain" id="PRO_5045454981" evidence="4">
    <location>
        <begin position="22"/>
        <end position="278"/>
    </location>
</feature>
<dbReference type="Pfam" id="PF13531">
    <property type="entry name" value="SBP_bac_11"/>
    <property type="match status" value="1"/>
</dbReference>
<evidence type="ECO:0000313" key="6">
    <source>
        <dbReference type="Proteomes" id="UP001589667"/>
    </source>
</evidence>
<organism evidence="5 6">
    <name type="scientific">Agromyces lapidis</name>
    <dbReference type="NCBI Taxonomy" id="279574"/>
    <lineage>
        <taxon>Bacteria</taxon>
        <taxon>Bacillati</taxon>
        <taxon>Actinomycetota</taxon>
        <taxon>Actinomycetes</taxon>
        <taxon>Micrococcales</taxon>
        <taxon>Microbacteriaceae</taxon>
        <taxon>Agromyces</taxon>
    </lineage>
</organism>
<protein>
    <submittedName>
        <fullName evidence="5">Molybdate ABC transporter substrate-binding protein</fullName>
    </submittedName>
</protein>
<dbReference type="EMBL" id="JBHMBL010000002">
    <property type="protein sequence ID" value="MFB9643065.1"/>
    <property type="molecule type" value="Genomic_DNA"/>
</dbReference>
<evidence type="ECO:0000256" key="4">
    <source>
        <dbReference type="SAM" id="SignalP"/>
    </source>
</evidence>
<dbReference type="PANTHER" id="PTHR30632:SF0">
    <property type="entry name" value="SULFATE-BINDING PROTEIN"/>
    <property type="match status" value="1"/>
</dbReference>
<evidence type="ECO:0000256" key="3">
    <source>
        <dbReference type="ARBA" id="ARBA00022729"/>
    </source>
</evidence>